<name>A0ABT9BCM0_9BACT</name>
<reference evidence="2" key="1">
    <citation type="submission" date="2023-07" db="EMBL/GenBank/DDBJ databases">
        <authorList>
            <person name="Kim M.K."/>
        </authorList>
    </citation>
    <scope>NUCLEOTIDE SEQUENCE</scope>
    <source>
        <strain evidence="2">ASUV-10-1</strain>
    </source>
</reference>
<feature type="region of interest" description="Disordered" evidence="1">
    <location>
        <begin position="30"/>
        <end position="57"/>
    </location>
</feature>
<dbReference type="RefSeq" id="WP_305007347.1">
    <property type="nucleotide sequence ID" value="NZ_JAUQSY010000009.1"/>
</dbReference>
<protein>
    <submittedName>
        <fullName evidence="2">Uncharacterized protein</fullName>
    </submittedName>
</protein>
<keyword evidence="3" id="KW-1185">Reference proteome</keyword>
<evidence type="ECO:0000313" key="2">
    <source>
        <dbReference type="EMBL" id="MDO7876015.1"/>
    </source>
</evidence>
<accession>A0ABT9BCM0</accession>
<proteinExistence type="predicted"/>
<comment type="caution">
    <text evidence="2">The sequence shown here is derived from an EMBL/GenBank/DDBJ whole genome shotgun (WGS) entry which is preliminary data.</text>
</comment>
<evidence type="ECO:0000313" key="3">
    <source>
        <dbReference type="Proteomes" id="UP001176429"/>
    </source>
</evidence>
<dbReference type="Proteomes" id="UP001176429">
    <property type="component" value="Unassembled WGS sequence"/>
</dbReference>
<evidence type="ECO:0000256" key="1">
    <source>
        <dbReference type="SAM" id="MobiDB-lite"/>
    </source>
</evidence>
<sequence>MPAPSFPSTPTLPAGADACLARHARPHRWAAPGCHAPEAHERGPPATGTVPITSPVV</sequence>
<organism evidence="2 3">
    <name type="scientific">Hymenobacter aranciens</name>
    <dbReference type="NCBI Taxonomy" id="3063996"/>
    <lineage>
        <taxon>Bacteria</taxon>
        <taxon>Pseudomonadati</taxon>
        <taxon>Bacteroidota</taxon>
        <taxon>Cytophagia</taxon>
        <taxon>Cytophagales</taxon>
        <taxon>Hymenobacteraceae</taxon>
        <taxon>Hymenobacter</taxon>
    </lineage>
</organism>
<dbReference type="EMBL" id="JAUQSY010000009">
    <property type="protein sequence ID" value="MDO7876015.1"/>
    <property type="molecule type" value="Genomic_DNA"/>
</dbReference>
<gene>
    <name evidence="2" type="ORF">Q5H93_14825</name>
</gene>